<organism evidence="1 2">
    <name type="scientific">Seonamhaeicola maritimus</name>
    <dbReference type="NCBI Taxonomy" id="2591822"/>
    <lineage>
        <taxon>Bacteria</taxon>
        <taxon>Pseudomonadati</taxon>
        <taxon>Bacteroidota</taxon>
        <taxon>Flavobacteriia</taxon>
        <taxon>Flavobacteriales</taxon>
        <taxon>Flavobacteriaceae</taxon>
    </lineage>
</organism>
<evidence type="ECO:0000313" key="1">
    <source>
        <dbReference type="EMBL" id="TXG38870.1"/>
    </source>
</evidence>
<dbReference type="Proteomes" id="UP000321080">
    <property type="component" value="Unassembled WGS sequence"/>
</dbReference>
<keyword evidence="2" id="KW-1185">Reference proteome</keyword>
<dbReference type="EMBL" id="VRKQ01000008">
    <property type="protein sequence ID" value="TXG38870.1"/>
    <property type="molecule type" value="Genomic_DNA"/>
</dbReference>
<gene>
    <name evidence="1" type="ORF">FUA22_02985</name>
</gene>
<dbReference type="SUPFAM" id="SSF53335">
    <property type="entry name" value="S-adenosyl-L-methionine-dependent methyltransferases"/>
    <property type="match status" value="1"/>
</dbReference>
<dbReference type="Gene3D" id="3.40.50.150">
    <property type="entry name" value="Vaccinia Virus protein VP39"/>
    <property type="match status" value="1"/>
</dbReference>
<sequence length="259" mass="30967">MLFIGTKIDLNKKLTTQSYWEDYYSDNHANKQHIINVCSFYDDFWEIFIDSKSSVGKTLIEIGGFPGRYLSYLASKFKVCPTCLDFNSDRQQIEKSFEVLEVNRYNIIQEDFTLYKPQKRYDYVFSNGFVEHFEEYNNILDLHNSYLNKKGRLMLMIPNMKGYIKYYKKLVDNENLKIHNLKCMSLSVFEDFAQRNNLKVVELTYFGGFPFSVHQKLNLIQKIIFKIHRLVFKFFLNKYVHKYPSKYFSSTIIAIFEKP</sequence>
<dbReference type="CDD" id="cd02440">
    <property type="entry name" value="AdoMet_MTases"/>
    <property type="match status" value="1"/>
</dbReference>
<keyword evidence="1" id="KW-0489">Methyltransferase</keyword>
<protein>
    <submittedName>
        <fullName evidence="1">Class I SAM-dependent methyltransferase</fullName>
    </submittedName>
</protein>
<accession>A0A5C7GKR9</accession>
<proteinExistence type="predicted"/>
<comment type="caution">
    <text evidence="1">The sequence shown here is derived from an EMBL/GenBank/DDBJ whole genome shotgun (WGS) entry which is preliminary data.</text>
</comment>
<dbReference type="GO" id="GO:0008168">
    <property type="term" value="F:methyltransferase activity"/>
    <property type="evidence" value="ECO:0007669"/>
    <property type="project" value="UniProtKB-KW"/>
</dbReference>
<evidence type="ECO:0000313" key="2">
    <source>
        <dbReference type="Proteomes" id="UP000321080"/>
    </source>
</evidence>
<dbReference type="OrthoDB" id="8773442at2"/>
<keyword evidence="1" id="KW-0808">Transferase</keyword>
<dbReference type="GO" id="GO:0032259">
    <property type="term" value="P:methylation"/>
    <property type="evidence" value="ECO:0007669"/>
    <property type="project" value="UniProtKB-KW"/>
</dbReference>
<dbReference type="Pfam" id="PF13489">
    <property type="entry name" value="Methyltransf_23"/>
    <property type="match status" value="1"/>
</dbReference>
<dbReference type="AlphaFoldDB" id="A0A5C7GKR9"/>
<name>A0A5C7GKR9_9FLAO</name>
<dbReference type="InterPro" id="IPR029063">
    <property type="entry name" value="SAM-dependent_MTases_sf"/>
</dbReference>
<reference evidence="1 2" key="1">
    <citation type="submission" date="2019-08" db="EMBL/GenBank/DDBJ databases">
        <title>Seonamhaeicola sediminis sp. nov., isolated from marine sediment.</title>
        <authorList>
            <person name="Cao W.R."/>
        </authorList>
    </citation>
    <scope>NUCLEOTIDE SEQUENCE [LARGE SCALE GENOMIC DNA]</scope>
    <source>
        <strain evidence="1 2">1505</strain>
    </source>
</reference>